<evidence type="ECO:0000259" key="5">
    <source>
        <dbReference type="PROSITE" id="PS50110"/>
    </source>
</evidence>
<dbReference type="PRINTS" id="PR00038">
    <property type="entry name" value="HTHLUXR"/>
</dbReference>
<dbReference type="InterPro" id="IPR058245">
    <property type="entry name" value="NreC/VraR/RcsB-like_REC"/>
</dbReference>
<keyword evidence="7" id="KW-1185">Reference proteome</keyword>
<accession>A0A4Y8SDT2</accession>
<dbReference type="SMART" id="SM00448">
    <property type="entry name" value="REC"/>
    <property type="match status" value="1"/>
</dbReference>
<reference evidence="6 7" key="1">
    <citation type="journal article" date="2017" name="Int. J. Syst. Evol. Microbiol.">
        <title>Mucilaginibacterpsychrotolerans sp. nov., isolated from peatlands.</title>
        <authorList>
            <person name="Deng Y."/>
            <person name="Shen L."/>
            <person name="Xu B."/>
            <person name="Liu Y."/>
            <person name="Gu Z."/>
            <person name="Liu H."/>
            <person name="Zhou Y."/>
        </authorList>
    </citation>
    <scope>NUCLEOTIDE SEQUENCE [LARGE SCALE GENOMIC DNA]</scope>
    <source>
        <strain evidence="6 7">NH7-4</strain>
    </source>
</reference>
<dbReference type="GO" id="GO:0006355">
    <property type="term" value="P:regulation of DNA-templated transcription"/>
    <property type="evidence" value="ECO:0007669"/>
    <property type="project" value="InterPro"/>
</dbReference>
<dbReference type="InterPro" id="IPR039420">
    <property type="entry name" value="WalR-like"/>
</dbReference>
<dbReference type="PROSITE" id="PS50110">
    <property type="entry name" value="RESPONSE_REGULATORY"/>
    <property type="match status" value="1"/>
</dbReference>
<organism evidence="6 7">
    <name type="scientific">Mucilaginibacter psychrotolerans</name>
    <dbReference type="NCBI Taxonomy" id="1524096"/>
    <lineage>
        <taxon>Bacteria</taxon>
        <taxon>Pseudomonadati</taxon>
        <taxon>Bacteroidota</taxon>
        <taxon>Sphingobacteriia</taxon>
        <taxon>Sphingobacteriales</taxon>
        <taxon>Sphingobacteriaceae</taxon>
        <taxon>Mucilaginibacter</taxon>
    </lineage>
</organism>
<proteinExistence type="predicted"/>
<dbReference type="OrthoDB" id="9797341at2"/>
<dbReference type="PROSITE" id="PS00622">
    <property type="entry name" value="HTH_LUXR_1"/>
    <property type="match status" value="1"/>
</dbReference>
<feature type="domain" description="HTH luxR-type" evidence="4">
    <location>
        <begin position="143"/>
        <end position="208"/>
    </location>
</feature>
<evidence type="ECO:0000256" key="2">
    <source>
        <dbReference type="ARBA" id="ARBA00023125"/>
    </source>
</evidence>
<dbReference type="Proteomes" id="UP000297540">
    <property type="component" value="Unassembled WGS sequence"/>
</dbReference>
<dbReference type="EMBL" id="SOZE01000011">
    <property type="protein sequence ID" value="TFF37263.1"/>
    <property type="molecule type" value="Genomic_DNA"/>
</dbReference>
<name>A0A4Y8SDT2_9SPHI</name>
<dbReference type="SUPFAM" id="SSF46894">
    <property type="entry name" value="C-terminal effector domain of the bipartite response regulators"/>
    <property type="match status" value="1"/>
</dbReference>
<dbReference type="InterPro" id="IPR011006">
    <property type="entry name" value="CheY-like_superfamily"/>
</dbReference>
<dbReference type="PROSITE" id="PS50043">
    <property type="entry name" value="HTH_LUXR_2"/>
    <property type="match status" value="1"/>
</dbReference>
<keyword evidence="1 3" id="KW-0597">Phosphoprotein</keyword>
<feature type="domain" description="Response regulatory" evidence="5">
    <location>
        <begin position="4"/>
        <end position="122"/>
    </location>
</feature>
<evidence type="ECO:0000313" key="6">
    <source>
        <dbReference type="EMBL" id="TFF37263.1"/>
    </source>
</evidence>
<gene>
    <name evidence="6" type="ORF">E2R66_12565</name>
</gene>
<dbReference type="AlphaFoldDB" id="A0A4Y8SDT2"/>
<dbReference type="SUPFAM" id="SSF52172">
    <property type="entry name" value="CheY-like"/>
    <property type="match status" value="1"/>
</dbReference>
<evidence type="ECO:0000256" key="1">
    <source>
        <dbReference type="ARBA" id="ARBA00022553"/>
    </source>
</evidence>
<protein>
    <submittedName>
        <fullName evidence="6">Response regulator transcription factor</fullName>
    </submittedName>
</protein>
<comment type="caution">
    <text evidence="6">The sequence shown here is derived from an EMBL/GenBank/DDBJ whole genome shotgun (WGS) entry which is preliminary data.</text>
</comment>
<dbReference type="Gene3D" id="3.40.50.2300">
    <property type="match status" value="1"/>
</dbReference>
<dbReference type="RefSeq" id="WP_133231310.1">
    <property type="nucleotide sequence ID" value="NZ_SOZE01000011.1"/>
</dbReference>
<dbReference type="Pfam" id="PF00072">
    <property type="entry name" value="Response_reg"/>
    <property type="match status" value="1"/>
</dbReference>
<dbReference type="GO" id="GO:0000160">
    <property type="term" value="P:phosphorelay signal transduction system"/>
    <property type="evidence" value="ECO:0007669"/>
    <property type="project" value="InterPro"/>
</dbReference>
<dbReference type="PANTHER" id="PTHR43214">
    <property type="entry name" value="TWO-COMPONENT RESPONSE REGULATOR"/>
    <property type="match status" value="1"/>
</dbReference>
<evidence type="ECO:0000259" key="4">
    <source>
        <dbReference type="PROSITE" id="PS50043"/>
    </source>
</evidence>
<evidence type="ECO:0000256" key="3">
    <source>
        <dbReference type="PROSITE-ProRule" id="PRU00169"/>
    </source>
</evidence>
<dbReference type="CDD" id="cd17535">
    <property type="entry name" value="REC_NarL-like"/>
    <property type="match status" value="1"/>
</dbReference>
<dbReference type="GO" id="GO:0003677">
    <property type="term" value="F:DNA binding"/>
    <property type="evidence" value="ECO:0007669"/>
    <property type="project" value="UniProtKB-KW"/>
</dbReference>
<dbReference type="InterPro" id="IPR001789">
    <property type="entry name" value="Sig_transdc_resp-reg_receiver"/>
</dbReference>
<feature type="modified residue" description="4-aspartylphosphate" evidence="3">
    <location>
        <position position="57"/>
    </location>
</feature>
<sequence>MKIKIGIADDQQLFLRSLSNLISSFNDFEVVVEALNGQELLKNLAALSTLPDIILIDVQMPVMDGPTTVREITLKHPELATVALSMKEDDHSVLSMLRAGCSAYLLKDVHPRELERALIEVRNTGYYNSDISGVNYRRLLRRQENDEIKLTEREKTFLKLACSDFTYKEIASKMFLSEKTIDGYRESLFQKLNVKSRTGMALEAIRQNLVAF</sequence>
<dbReference type="InterPro" id="IPR016032">
    <property type="entry name" value="Sig_transdc_resp-reg_C-effctor"/>
</dbReference>
<dbReference type="InterPro" id="IPR000792">
    <property type="entry name" value="Tscrpt_reg_LuxR_C"/>
</dbReference>
<keyword evidence="2" id="KW-0238">DNA-binding</keyword>
<dbReference type="SMART" id="SM00421">
    <property type="entry name" value="HTH_LUXR"/>
    <property type="match status" value="1"/>
</dbReference>
<evidence type="ECO:0000313" key="7">
    <source>
        <dbReference type="Proteomes" id="UP000297540"/>
    </source>
</evidence>
<dbReference type="Pfam" id="PF00196">
    <property type="entry name" value="GerE"/>
    <property type="match status" value="1"/>
</dbReference>
<dbReference type="CDD" id="cd06170">
    <property type="entry name" value="LuxR_C_like"/>
    <property type="match status" value="1"/>
</dbReference>